<dbReference type="SUPFAM" id="SSF48726">
    <property type="entry name" value="Immunoglobulin"/>
    <property type="match status" value="2"/>
</dbReference>
<evidence type="ECO:0000313" key="7">
    <source>
        <dbReference type="RefSeq" id="XP_030044121.1"/>
    </source>
</evidence>
<dbReference type="CTD" id="55080"/>
<feature type="domain" description="Ig-like" evidence="5">
    <location>
        <begin position="321"/>
        <end position="419"/>
    </location>
</feature>
<sequence>MTLSPSVKAGCRGSVRACLCFCLWQFLFTEGAEDTTPSSQMLRAVNLVLDCTYVSESAGHGGMFPGGFTREKALLVLRNVSVPEHESLDSITDFQPQPVENEAMIFEATVTDVEIPESEALLHADCNGQEVSCEISQYFRHKEGKAGSGEEENTACFISSIHISGNSFSVTVVMKTIPYQNDSVGKDRWHPRLKVPLSPRGTITMTVAFAVFTHTPSIRTQLGNTVKLDCGLKLSAADVVSVEWWRQHKGSGRSIYMYQPGTANRETTGPWMDIQNLQDSGDASLFIEGLGVKDEGTYICLVSTTHYNAQQIIQVLVIEPPKVKLYSTPSHEGSSRSLLTCEINNYYPLDVHVKWGQKVPENEGKLIEISESYSTSHRENHDGTFTVSSIVSVTVPSPEERGTTYTCSVSHVSLQVPITASLHLASAADVESFIGLAGVSLATVIFIVFCCFLSSKRRDEGRSQCREQTAADTDTATPHVTTPQHKKKQH</sequence>
<feature type="signal peptide" evidence="4">
    <location>
        <begin position="1"/>
        <end position="31"/>
    </location>
</feature>
<gene>
    <name evidence="7" type="primary">TAPBPL</name>
</gene>
<dbReference type="InterPro" id="IPR003006">
    <property type="entry name" value="Ig/MHC_CS"/>
</dbReference>
<evidence type="ECO:0000256" key="3">
    <source>
        <dbReference type="SAM" id="Phobius"/>
    </source>
</evidence>
<keyword evidence="4" id="KW-0732">Signal</keyword>
<dbReference type="PROSITE" id="PS50835">
    <property type="entry name" value="IG_LIKE"/>
    <property type="match status" value="2"/>
</dbReference>
<evidence type="ECO:0000313" key="6">
    <source>
        <dbReference type="Proteomes" id="UP000515156"/>
    </source>
</evidence>
<dbReference type="OrthoDB" id="8929156at2759"/>
<accession>A0A6P7WSG0</accession>
<proteinExistence type="predicted"/>
<dbReference type="PROSITE" id="PS00290">
    <property type="entry name" value="IG_MHC"/>
    <property type="match status" value="1"/>
</dbReference>
<feature type="chain" id="PRO_5028400632" evidence="4">
    <location>
        <begin position="32"/>
        <end position="490"/>
    </location>
</feature>
<keyword evidence="6" id="KW-1185">Reference proteome</keyword>
<feature type="domain" description="Ig-like" evidence="5">
    <location>
        <begin position="199"/>
        <end position="314"/>
    </location>
</feature>
<evidence type="ECO:0000256" key="2">
    <source>
        <dbReference type="SAM" id="MobiDB-lite"/>
    </source>
</evidence>
<dbReference type="InterPro" id="IPR007110">
    <property type="entry name" value="Ig-like_dom"/>
</dbReference>
<dbReference type="SMART" id="SM00407">
    <property type="entry name" value="IGc1"/>
    <property type="match status" value="1"/>
</dbReference>
<dbReference type="Gene3D" id="2.60.40.10">
    <property type="entry name" value="Immunoglobulins"/>
    <property type="match status" value="3"/>
</dbReference>
<dbReference type="Pfam" id="PF07654">
    <property type="entry name" value="C1-set"/>
    <property type="match status" value="1"/>
</dbReference>
<dbReference type="InterPro" id="IPR050380">
    <property type="entry name" value="Immune_Resp_Modulators"/>
</dbReference>
<evidence type="ECO:0000256" key="4">
    <source>
        <dbReference type="SAM" id="SignalP"/>
    </source>
</evidence>
<dbReference type="SMART" id="SM00409">
    <property type="entry name" value="IG"/>
    <property type="match status" value="1"/>
</dbReference>
<dbReference type="InterPro" id="IPR013783">
    <property type="entry name" value="Ig-like_fold"/>
</dbReference>
<keyword evidence="3" id="KW-0472">Membrane</keyword>
<name>A0A6P7WSG0_9AMPH</name>
<dbReference type="FunCoup" id="A0A6P7WSG0">
    <property type="interactions" value="315"/>
</dbReference>
<dbReference type="InterPro" id="IPR036179">
    <property type="entry name" value="Ig-like_dom_sf"/>
</dbReference>
<keyword evidence="1" id="KW-0393">Immunoglobulin domain</keyword>
<evidence type="ECO:0000259" key="5">
    <source>
        <dbReference type="PROSITE" id="PS50835"/>
    </source>
</evidence>
<dbReference type="InterPro" id="IPR013106">
    <property type="entry name" value="Ig_V-set"/>
</dbReference>
<dbReference type="Pfam" id="PF07686">
    <property type="entry name" value="V-set"/>
    <property type="match status" value="1"/>
</dbReference>
<keyword evidence="3" id="KW-0812">Transmembrane</keyword>
<dbReference type="InterPro" id="IPR003597">
    <property type="entry name" value="Ig_C1-set"/>
</dbReference>
<feature type="transmembrane region" description="Helical" evidence="3">
    <location>
        <begin position="433"/>
        <end position="453"/>
    </location>
</feature>
<keyword evidence="3" id="KW-1133">Transmembrane helix</keyword>
<feature type="region of interest" description="Disordered" evidence="2">
    <location>
        <begin position="462"/>
        <end position="490"/>
    </location>
</feature>
<dbReference type="InterPro" id="IPR003599">
    <property type="entry name" value="Ig_sub"/>
</dbReference>
<dbReference type="RefSeq" id="XP_030044121.1">
    <property type="nucleotide sequence ID" value="XM_030188261.1"/>
</dbReference>
<dbReference type="GeneID" id="115458361"/>
<dbReference type="AlphaFoldDB" id="A0A6P7WSG0"/>
<dbReference type="Proteomes" id="UP000515156">
    <property type="component" value="Chromosome 14"/>
</dbReference>
<evidence type="ECO:0000256" key="1">
    <source>
        <dbReference type="ARBA" id="ARBA00023319"/>
    </source>
</evidence>
<organism evidence="6 7">
    <name type="scientific">Microcaecilia unicolor</name>
    <dbReference type="NCBI Taxonomy" id="1415580"/>
    <lineage>
        <taxon>Eukaryota</taxon>
        <taxon>Metazoa</taxon>
        <taxon>Chordata</taxon>
        <taxon>Craniata</taxon>
        <taxon>Vertebrata</taxon>
        <taxon>Euteleostomi</taxon>
        <taxon>Amphibia</taxon>
        <taxon>Gymnophiona</taxon>
        <taxon>Siphonopidae</taxon>
        <taxon>Microcaecilia</taxon>
    </lineage>
</organism>
<reference evidence="7" key="1">
    <citation type="submission" date="2025-08" db="UniProtKB">
        <authorList>
            <consortium name="RefSeq"/>
        </authorList>
    </citation>
    <scope>IDENTIFICATION</scope>
</reference>
<protein>
    <submittedName>
        <fullName evidence="7">Tapasin-related protein isoform X1</fullName>
    </submittedName>
</protein>
<dbReference type="KEGG" id="muo:115458361"/>
<dbReference type="InParanoid" id="A0A6P7WSG0"/>
<feature type="compositionally biased region" description="Polar residues" evidence="2">
    <location>
        <begin position="466"/>
        <end position="483"/>
    </location>
</feature>
<dbReference type="PANTHER" id="PTHR23411">
    <property type="entry name" value="TAPASIN"/>
    <property type="match status" value="1"/>
</dbReference>